<dbReference type="InterPro" id="IPR005024">
    <property type="entry name" value="Snf7_fam"/>
</dbReference>
<name>A0A835ZDQ5_9STRA</name>
<feature type="compositionally biased region" description="Low complexity" evidence="2">
    <location>
        <begin position="178"/>
        <end position="194"/>
    </location>
</feature>
<gene>
    <name evidence="3" type="ORF">JKP88DRAFT_130966</name>
</gene>
<keyword evidence="1" id="KW-0175">Coiled coil</keyword>
<dbReference type="EMBL" id="JAFCMP010000023">
    <property type="protein sequence ID" value="KAG5191188.1"/>
    <property type="molecule type" value="Genomic_DNA"/>
</dbReference>
<organism evidence="3 4">
    <name type="scientific">Tribonema minus</name>
    <dbReference type="NCBI Taxonomy" id="303371"/>
    <lineage>
        <taxon>Eukaryota</taxon>
        <taxon>Sar</taxon>
        <taxon>Stramenopiles</taxon>
        <taxon>Ochrophyta</taxon>
        <taxon>PX clade</taxon>
        <taxon>Xanthophyceae</taxon>
        <taxon>Tribonematales</taxon>
        <taxon>Tribonemataceae</taxon>
        <taxon>Tribonema</taxon>
    </lineage>
</organism>
<dbReference type="Gene3D" id="6.10.140.1230">
    <property type="match status" value="1"/>
</dbReference>
<protein>
    <submittedName>
        <fullName evidence="3">Vacuolar protein-like protein sorting 24</fullName>
    </submittedName>
</protein>
<feature type="compositionally biased region" description="Acidic residues" evidence="2">
    <location>
        <begin position="195"/>
        <end position="206"/>
    </location>
</feature>
<dbReference type="Proteomes" id="UP000664859">
    <property type="component" value="Unassembled WGS sequence"/>
</dbReference>
<feature type="non-terminal residue" evidence="3">
    <location>
        <position position="206"/>
    </location>
</feature>
<feature type="non-terminal residue" evidence="3">
    <location>
        <position position="1"/>
    </location>
</feature>
<evidence type="ECO:0000313" key="3">
    <source>
        <dbReference type="EMBL" id="KAG5191188.1"/>
    </source>
</evidence>
<keyword evidence="4" id="KW-1185">Reference proteome</keyword>
<dbReference type="OrthoDB" id="2329734at2759"/>
<comment type="caution">
    <text evidence="3">The sequence shown here is derived from an EMBL/GenBank/DDBJ whole genome shotgun (WGS) entry which is preliminary data.</text>
</comment>
<dbReference type="GO" id="GO:0007034">
    <property type="term" value="P:vacuolar transport"/>
    <property type="evidence" value="ECO:0007669"/>
    <property type="project" value="InterPro"/>
</dbReference>
<accession>A0A835ZDQ5</accession>
<sequence>KKVDPQEQAKEWNRTMNREIRTIERQIKSMDNEEAKLVRDIKKLAKEGSRNERAVRVLARQMVTLRQTKTRMYEGKVQIHSVQMQLKNQLALVKVTGCLSKSTEVMQMMGKLVSIPELQATMTDLAREMERAGLTEEILGDAMEDTMGTNEDEVDQEVEKVLAEITATTMAGAEEAPVGEPQVQVAEQEQVPAEAEQEDPAELASM</sequence>
<feature type="region of interest" description="Disordered" evidence="2">
    <location>
        <begin position="170"/>
        <end position="206"/>
    </location>
</feature>
<evidence type="ECO:0000313" key="4">
    <source>
        <dbReference type="Proteomes" id="UP000664859"/>
    </source>
</evidence>
<dbReference type="PANTHER" id="PTHR10476">
    <property type="entry name" value="CHARGED MULTIVESICULAR BODY PROTEIN"/>
    <property type="match status" value="1"/>
</dbReference>
<evidence type="ECO:0000256" key="2">
    <source>
        <dbReference type="SAM" id="MobiDB-lite"/>
    </source>
</evidence>
<reference evidence="3" key="1">
    <citation type="submission" date="2021-02" db="EMBL/GenBank/DDBJ databases">
        <title>First Annotated Genome of the Yellow-green Alga Tribonema minus.</title>
        <authorList>
            <person name="Mahan K.M."/>
        </authorList>
    </citation>
    <scope>NUCLEOTIDE SEQUENCE</scope>
    <source>
        <strain evidence="3">UTEX B ZZ1240</strain>
    </source>
</reference>
<dbReference type="AlphaFoldDB" id="A0A835ZDQ5"/>
<evidence type="ECO:0000256" key="1">
    <source>
        <dbReference type="SAM" id="Coils"/>
    </source>
</evidence>
<dbReference type="Pfam" id="PF03357">
    <property type="entry name" value="Snf7"/>
    <property type="match status" value="1"/>
</dbReference>
<feature type="coiled-coil region" evidence="1">
    <location>
        <begin position="13"/>
        <end position="47"/>
    </location>
</feature>
<proteinExistence type="predicted"/>